<dbReference type="Pfam" id="PF00013">
    <property type="entry name" value="KH_1"/>
    <property type="match status" value="5"/>
</dbReference>
<reference evidence="5 6" key="1">
    <citation type="journal article" date="2022" name="Nat. Plants">
        <title>Genomes of leafy and leafless Platanthera orchids illuminate the evolution of mycoheterotrophy.</title>
        <authorList>
            <person name="Li M.H."/>
            <person name="Liu K.W."/>
            <person name="Li Z."/>
            <person name="Lu H.C."/>
            <person name="Ye Q.L."/>
            <person name="Zhang D."/>
            <person name="Wang J.Y."/>
            <person name="Li Y.F."/>
            <person name="Zhong Z.M."/>
            <person name="Liu X."/>
            <person name="Yu X."/>
            <person name="Liu D.K."/>
            <person name="Tu X.D."/>
            <person name="Liu B."/>
            <person name="Hao Y."/>
            <person name="Liao X.Y."/>
            <person name="Jiang Y.T."/>
            <person name="Sun W.H."/>
            <person name="Chen J."/>
            <person name="Chen Y.Q."/>
            <person name="Ai Y."/>
            <person name="Zhai J.W."/>
            <person name="Wu S.S."/>
            <person name="Zhou Z."/>
            <person name="Hsiao Y.Y."/>
            <person name="Wu W.L."/>
            <person name="Chen Y.Y."/>
            <person name="Lin Y.F."/>
            <person name="Hsu J.L."/>
            <person name="Li C.Y."/>
            <person name="Wang Z.W."/>
            <person name="Zhao X."/>
            <person name="Zhong W.Y."/>
            <person name="Ma X.K."/>
            <person name="Ma L."/>
            <person name="Huang J."/>
            <person name="Chen G.Z."/>
            <person name="Huang M.Z."/>
            <person name="Huang L."/>
            <person name="Peng D.H."/>
            <person name="Luo Y.B."/>
            <person name="Zou S.Q."/>
            <person name="Chen S.P."/>
            <person name="Lan S."/>
            <person name="Tsai W.C."/>
            <person name="Van de Peer Y."/>
            <person name="Liu Z.J."/>
        </authorList>
    </citation>
    <scope>NUCLEOTIDE SEQUENCE [LARGE SCALE GENOMIC DNA]</scope>
    <source>
        <strain evidence="5">Lor288</strain>
    </source>
</reference>
<feature type="region of interest" description="Disordered" evidence="3">
    <location>
        <begin position="1"/>
        <end position="27"/>
    </location>
</feature>
<dbReference type="InterPro" id="IPR004088">
    <property type="entry name" value="KH_dom_type_1"/>
</dbReference>
<keyword evidence="1" id="KW-0677">Repeat</keyword>
<keyword evidence="2" id="KW-0694">RNA-binding</keyword>
<dbReference type="PANTHER" id="PTHR10288">
    <property type="entry name" value="KH DOMAIN CONTAINING RNA BINDING PROTEIN"/>
    <property type="match status" value="1"/>
</dbReference>
<feature type="compositionally biased region" description="Basic and acidic residues" evidence="3">
    <location>
        <begin position="1"/>
        <end position="19"/>
    </location>
</feature>
<gene>
    <name evidence="5" type="ORF">KSP40_PGU008966</name>
</gene>
<dbReference type="Proteomes" id="UP001412067">
    <property type="component" value="Unassembled WGS sequence"/>
</dbReference>
<dbReference type="InterPro" id="IPR004087">
    <property type="entry name" value="KH_dom"/>
</dbReference>
<feature type="domain" description="K Homology" evidence="4">
    <location>
        <begin position="544"/>
        <end position="614"/>
    </location>
</feature>
<dbReference type="EMBL" id="JBBWWR010000005">
    <property type="protein sequence ID" value="KAK8967236.1"/>
    <property type="molecule type" value="Genomic_DNA"/>
</dbReference>
<evidence type="ECO:0000313" key="6">
    <source>
        <dbReference type="Proteomes" id="UP001412067"/>
    </source>
</evidence>
<proteinExistence type="predicted"/>
<feature type="domain" description="K Homology" evidence="4">
    <location>
        <begin position="133"/>
        <end position="211"/>
    </location>
</feature>
<feature type="domain" description="K Homology" evidence="4">
    <location>
        <begin position="303"/>
        <end position="375"/>
    </location>
</feature>
<evidence type="ECO:0000313" key="5">
    <source>
        <dbReference type="EMBL" id="KAK8967236.1"/>
    </source>
</evidence>
<feature type="domain" description="K Homology" evidence="4">
    <location>
        <begin position="34"/>
        <end position="120"/>
    </location>
</feature>
<organism evidence="5 6">
    <name type="scientific">Platanthera guangdongensis</name>
    <dbReference type="NCBI Taxonomy" id="2320717"/>
    <lineage>
        <taxon>Eukaryota</taxon>
        <taxon>Viridiplantae</taxon>
        <taxon>Streptophyta</taxon>
        <taxon>Embryophyta</taxon>
        <taxon>Tracheophyta</taxon>
        <taxon>Spermatophyta</taxon>
        <taxon>Magnoliopsida</taxon>
        <taxon>Liliopsida</taxon>
        <taxon>Asparagales</taxon>
        <taxon>Orchidaceae</taxon>
        <taxon>Orchidoideae</taxon>
        <taxon>Orchideae</taxon>
        <taxon>Orchidinae</taxon>
        <taxon>Platanthera</taxon>
    </lineage>
</organism>
<feature type="domain" description="K Homology" evidence="4">
    <location>
        <begin position="384"/>
        <end position="458"/>
    </location>
</feature>
<evidence type="ECO:0000256" key="3">
    <source>
        <dbReference type="SAM" id="MobiDB-lite"/>
    </source>
</evidence>
<evidence type="ECO:0000259" key="4">
    <source>
        <dbReference type="SMART" id="SM00322"/>
    </source>
</evidence>
<evidence type="ECO:0000256" key="1">
    <source>
        <dbReference type="ARBA" id="ARBA00022737"/>
    </source>
</evidence>
<evidence type="ECO:0000256" key="2">
    <source>
        <dbReference type="PROSITE-ProRule" id="PRU00117"/>
    </source>
</evidence>
<dbReference type="CDD" id="cd22462">
    <property type="entry name" value="KH-I_HEN4_like_rpt5"/>
    <property type="match status" value="1"/>
</dbReference>
<dbReference type="PROSITE" id="PS50084">
    <property type="entry name" value="KH_TYPE_1"/>
    <property type="match status" value="5"/>
</dbReference>
<sequence>MSESGKRYRQRDGDSDGKNQRRRSGNSENFGDGELVFYRILCPDSVIGSVIGKGGKVINSIRQETHAKIKVVDPFPGAQKRVMNIYCFVKDKEQVDADDEITEPLCPAQDALLRVHTAIANALSNTEDADEDVNEEVELLVPTSQASNIIGKSGSIIKKLRAKTKANIKINPKDPNNAAHSCALSFDNFLQITGDARAVKKALLAVSAIMYKFSPKEEISLETTVGELPPSIIIPSDVPIYPSSNFYHSSDALVAPPRSMASVIGGTQSVSDLHGYADTGSAWPLYSSTIPVLSGYGAPSRSEELVVRVSCPSDKIGRVIGKGGITIRTLRQSSGARIDVDDTKKKTEDCIITVTSTESNDDVKSAAIEAVLLLQGKINDEGEETVTIRLLVPTKVIGCLIGKGGSIINDMRKKTRADIRISKGEKPKHVSPDDELVEVSGEVTRVRDALLQVIFRLREDALKDREGNNSATQTESLYPSSLPIPPLLSSVPSVGTLGYDHRSEPGSRFGLLSGSSLYGYSSPQPGESAYGGHSSYTSKSYGGVPSYVEMNIPSHAVSKVLGKGGSNLSNIRKISGADVEIVDSKSSRFERVAQISGTSEQKRAAENLIQAFILAT</sequence>
<dbReference type="SMART" id="SM00322">
    <property type="entry name" value="KH"/>
    <property type="match status" value="5"/>
</dbReference>
<dbReference type="Gene3D" id="3.30.1370.10">
    <property type="entry name" value="K Homology domain, type 1"/>
    <property type="match status" value="5"/>
</dbReference>
<dbReference type="InterPro" id="IPR036612">
    <property type="entry name" value="KH_dom_type_1_sf"/>
</dbReference>
<accession>A0ABR2MUV2</accession>
<name>A0ABR2MUV2_9ASPA</name>
<keyword evidence="6" id="KW-1185">Reference proteome</keyword>
<comment type="caution">
    <text evidence="5">The sequence shown here is derived from an EMBL/GenBank/DDBJ whole genome shotgun (WGS) entry which is preliminary data.</text>
</comment>
<dbReference type="CDD" id="cd22459">
    <property type="entry name" value="KH-I_PEPPER_rpt1_like"/>
    <property type="match status" value="2"/>
</dbReference>
<protein>
    <submittedName>
        <fullName evidence="5">KH domain-containing protein</fullName>
    </submittedName>
</protein>
<dbReference type="SUPFAM" id="SSF54791">
    <property type="entry name" value="Eukaryotic type KH-domain (KH-domain type I)"/>
    <property type="match status" value="5"/>
</dbReference>